<dbReference type="Pfam" id="PF00583">
    <property type="entry name" value="Acetyltransf_1"/>
    <property type="match status" value="1"/>
</dbReference>
<dbReference type="EMBL" id="JABBVZ010000134">
    <property type="protein sequence ID" value="NMP24670.1"/>
    <property type="molecule type" value="Genomic_DNA"/>
</dbReference>
<sequence length="167" mass="18614">MEIVVRRAVPDDGSRIADIYNQGIQARMATFETDLRTADEQRQWIEEHSGAPAVVAVVNGVVVGFAHAAAYRSRPCYRGIGEFSMYVDANSRSCGVGKTLLNALVAEAQELGYWKLVSRIFDCNTASRKLCQACGFREVGIYEKHGKLDGRWIDCVIVERVITENLR</sequence>
<dbReference type="PANTHER" id="PTHR43072">
    <property type="entry name" value="N-ACETYLTRANSFERASE"/>
    <property type="match status" value="1"/>
</dbReference>
<accession>A0A7Y0L7J6</accession>
<dbReference type="NCBIfam" id="NF040503">
    <property type="entry name" value="resist_ArsN1a"/>
    <property type="match status" value="1"/>
</dbReference>
<dbReference type="InterPro" id="IPR016181">
    <property type="entry name" value="Acyl_CoA_acyltransferase"/>
</dbReference>
<name>A0A7Y0L7J6_9FIRM</name>
<protein>
    <submittedName>
        <fullName evidence="4">N-acetyltransferase</fullName>
    </submittedName>
</protein>
<dbReference type="PROSITE" id="PS51186">
    <property type="entry name" value="GNAT"/>
    <property type="match status" value="1"/>
</dbReference>
<dbReference type="RefSeq" id="WP_169102878.1">
    <property type="nucleotide sequence ID" value="NZ_JABBVZ010000134.1"/>
</dbReference>
<keyword evidence="1 4" id="KW-0808">Transferase</keyword>
<dbReference type="Gene3D" id="3.40.630.30">
    <property type="match status" value="1"/>
</dbReference>
<organism evidence="4 5">
    <name type="scientific">Sulfobacillus harzensis</name>
    <dbReference type="NCBI Taxonomy" id="2729629"/>
    <lineage>
        <taxon>Bacteria</taxon>
        <taxon>Bacillati</taxon>
        <taxon>Bacillota</taxon>
        <taxon>Clostridia</taxon>
        <taxon>Eubacteriales</taxon>
        <taxon>Clostridiales Family XVII. Incertae Sedis</taxon>
        <taxon>Sulfobacillus</taxon>
    </lineage>
</organism>
<keyword evidence="2" id="KW-0012">Acyltransferase</keyword>
<feature type="domain" description="N-acetyltransferase" evidence="3">
    <location>
        <begin position="3"/>
        <end position="154"/>
    </location>
</feature>
<keyword evidence="5" id="KW-1185">Reference proteome</keyword>
<comment type="caution">
    <text evidence="4">The sequence shown here is derived from an EMBL/GenBank/DDBJ whole genome shotgun (WGS) entry which is preliminary data.</text>
</comment>
<dbReference type="PANTHER" id="PTHR43072:SF23">
    <property type="entry name" value="UPF0039 PROTEIN C11D3.02C"/>
    <property type="match status" value="1"/>
</dbReference>
<reference evidence="4 5" key="1">
    <citation type="submission" date="2020-04" db="EMBL/GenBank/DDBJ databases">
        <authorList>
            <person name="Zhang R."/>
            <person name="Schippers A."/>
        </authorList>
    </citation>
    <scope>NUCLEOTIDE SEQUENCE [LARGE SCALE GENOMIC DNA]</scope>
    <source>
        <strain evidence="4 5">DSM 109850</strain>
    </source>
</reference>
<gene>
    <name evidence="4" type="ORF">HIJ39_20380</name>
</gene>
<dbReference type="Proteomes" id="UP000533476">
    <property type="component" value="Unassembled WGS sequence"/>
</dbReference>
<evidence type="ECO:0000313" key="5">
    <source>
        <dbReference type="Proteomes" id="UP000533476"/>
    </source>
</evidence>
<dbReference type="AlphaFoldDB" id="A0A7Y0L7J6"/>
<dbReference type="CDD" id="cd04301">
    <property type="entry name" value="NAT_SF"/>
    <property type="match status" value="1"/>
</dbReference>
<evidence type="ECO:0000256" key="1">
    <source>
        <dbReference type="ARBA" id="ARBA00022679"/>
    </source>
</evidence>
<evidence type="ECO:0000256" key="2">
    <source>
        <dbReference type="ARBA" id="ARBA00023315"/>
    </source>
</evidence>
<dbReference type="InterPro" id="IPR000182">
    <property type="entry name" value="GNAT_dom"/>
</dbReference>
<dbReference type="SUPFAM" id="SSF55729">
    <property type="entry name" value="Acyl-CoA N-acyltransferases (Nat)"/>
    <property type="match status" value="1"/>
</dbReference>
<evidence type="ECO:0000313" key="4">
    <source>
        <dbReference type="EMBL" id="NMP24670.1"/>
    </source>
</evidence>
<evidence type="ECO:0000259" key="3">
    <source>
        <dbReference type="PROSITE" id="PS51186"/>
    </source>
</evidence>
<proteinExistence type="predicted"/>
<dbReference type="GO" id="GO:0016747">
    <property type="term" value="F:acyltransferase activity, transferring groups other than amino-acyl groups"/>
    <property type="evidence" value="ECO:0007669"/>
    <property type="project" value="InterPro"/>
</dbReference>